<dbReference type="EMBL" id="VLTM01000055">
    <property type="protein sequence ID" value="KAA0159343.1"/>
    <property type="molecule type" value="Genomic_DNA"/>
</dbReference>
<keyword evidence="5 6" id="KW-0206">Cytoskeleton</keyword>
<keyword evidence="3 6" id="KW-0963">Cytoplasm</keyword>
<dbReference type="Gene3D" id="1.10.1760.10">
    <property type="entry name" value="Actin-related protein 2/3 complex subunit 3"/>
    <property type="match status" value="1"/>
</dbReference>
<dbReference type="EMBL" id="VLTO01000004">
    <property type="protein sequence ID" value="KAA0177292.1"/>
    <property type="molecule type" value="Genomic_DNA"/>
</dbReference>
<evidence type="ECO:0000256" key="3">
    <source>
        <dbReference type="ARBA" id="ARBA00022490"/>
    </source>
</evidence>
<dbReference type="GO" id="GO:0030833">
    <property type="term" value="P:regulation of actin filament polymerization"/>
    <property type="evidence" value="ECO:0007669"/>
    <property type="project" value="InterPro"/>
</dbReference>
<dbReference type="Proteomes" id="UP000324907">
    <property type="component" value="Unassembled WGS sequence"/>
</dbReference>
<gene>
    <name evidence="10" type="ORF">FNF27_01070</name>
    <name evidence="7" type="ORF">FNF28_06676</name>
    <name evidence="8" type="ORF">FNF29_00899</name>
    <name evidence="9" type="ORF">FNF31_04930</name>
</gene>
<dbReference type="InterPro" id="IPR036753">
    <property type="entry name" value="ARPC3_sf"/>
</dbReference>
<evidence type="ECO:0000313" key="9">
    <source>
        <dbReference type="EMBL" id="KAA0159343.1"/>
    </source>
</evidence>
<evidence type="ECO:0000313" key="12">
    <source>
        <dbReference type="Proteomes" id="UP000323011"/>
    </source>
</evidence>
<dbReference type="GO" id="GO:0034314">
    <property type="term" value="P:Arp2/3 complex-mediated actin nucleation"/>
    <property type="evidence" value="ECO:0007669"/>
    <property type="project" value="UniProtKB-UniRule"/>
</dbReference>
<dbReference type="InterPro" id="IPR007204">
    <property type="entry name" value="ARPC3"/>
</dbReference>
<evidence type="ECO:0000313" key="8">
    <source>
        <dbReference type="EMBL" id="KAA0156788.1"/>
    </source>
</evidence>
<dbReference type="PIRSF" id="PIRSF016315">
    <property type="entry name" value="ARP2/3_P21-Arc"/>
    <property type="match status" value="1"/>
</dbReference>
<comment type="subunit">
    <text evidence="6">Component of the Arp2/3 complex.</text>
</comment>
<dbReference type="AlphaFoldDB" id="A0A5A8EIA7"/>
<evidence type="ECO:0000256" key="6">
    <source>
        <dbReference type="PIRNR" id="PIRNR016315"/>
    </source>
</evidence>
<keyword evidence="12" id="KW-1185">Reference proteome</keyword>
<comment type="subcellular location">
    <subcellularLocation>
        <location evidence="1 6">Cytoplasm</location>
        <location evidence="1 6">Cytoskeleton</location>
    </subcellularLocation>
</comment>
<evidence type="ECO:0000256" key="5">
    <source>
        <dbReference type="ARBA" id="ARBA00023212"/>
    </source>
</evidence>
<dbReference type="OrthoDB" id="200404at2759"/>
<evidence type="ECO:0000313" key="14">
    <source>
        <dbReference type="Proteomes" id="UP000325113"/>
    </source>
</evidence>
<reference evidence="11 12" key="1">
    <citation type="submission" date="2019-07" db="EMBL/GenBank/DDBJ databases">
        <title>Genomes of Cafeteria roenbergensis.</title>
        <authorList>
            <person name="Fischer M.G."/>
            <person name="Hackl T."/>
            <person name="Roman M."/>
        </authorList>
    </citation>
    <scope>NUCLEOTIDE SEQUENCE [LARGE SCALE GENOMIC DNA]</scope>
    <source>
        <strain evidence="8 12">BVI</strain>
        <strain evidence="9 14">Cflag</strain>
        <strain evidence="10 11">E4-10P</strain>
        <strain evidence="7 13">RCC970-E3</strain>
    </source>
</reference>
<evidence type="ECO:0000313" key="13">
    <source>
        <dbReference type="Proteomes" id="UP000324907"/>
    </source>
</evidence>
<protein>
    <recommendedName>
        <fullName evidence="6">Actin-related protein 2/3 complex subunit 3</fullName>
    </recommendedName>
</protein>
<dbReference type="EMBL" id="VLTN01000003">
    <property type="protein sequence ID" value="KAA0156788.1"/>
    <property type="molecule type" value="Genomic_DNA"/>
</dbReference>
<dbReference type="PANTHER" id="PTHR12391">
    <property type="entry name" value="ARP2/3 COMPLEX 21 KD SUBUNIT"/>
    <property type="match status" value="1"/>
</dbReference>
<evidence type="ECO:0000256" key="2">
    <source>
        <dbReference type="ARBA" id="ARBA00010856"/>
    </source>
</evidence>
<organism evidence="10 11">
    <name type="scientific">Cafeteria roenbergensis</name>
    <name type="common">Marine flagellate</name>
    <dbReference type="NCBI Taxonomy" id="33653"/>
    <lineage>
        <taxon>Eukaryota</taxon>
        <taxon>Sar</taxon>
        <taxon>Stramenopiles</taxon>
        <taxon>Bigyra</taxon>
        <taxon>Opalozoa</taxon>
        <taxon>Bicosoecida</taxon>
        <taxon>Cafeteriaceae</taxon>
        <taxon>Cafeteria</taxon>
    </lineage>
</organism>
<dbReference type="Proteomes" id="UP000322899">
    <property type="component" value="Unassembled WGS sequence"/>
</dbReference>
<accession>A0A5A8EIA7</accession>
<name>A0A5A8EIA7_CAFRO</name>
<comment type="similarity">
    <text evidence="2 6">Belongs to the ARPC3 family.</text>
</comment>
<dbReference type="GO" id="GO:0003779">
    <property type="term" value="F:actin binding"/>
    <property type="evidence" value="ECO:0007669"/>
    <property type="project" value="UniProtKB-KW"/>
</dbReference>
<dbReference type="EMBL" id="VLTL01000178">
    <property type="protein sequence ID" value="KAA0155838.1"/>
    <property type="molecule type" value="Genomic_DNA"/>
</dbReference>
<comment type="function">
    <text evidence="6">Functions as component of the Arp2/3 complex which is involved in regulation of actin polymerization and together with an activating nucleation-promoting factor (NPF) mediates the formation of branched actin networks.</text>
</comment>
<dbReference type="Pfam" id="PF04062">
    <property type="entry name" value="P21-Arc"/>
    <property type="match status" value="1"/>
</dbReference>
<evidence type="ECO:0000256" key="1">
    <source>
        <dbReference type="ARBA" id="ARBA00004245"/>
    </source>
</evidence>
<evidence type="ECO:0000313" key="11">
    <source>
        <dbReference type="Proteomes" id="UP000322899"/>
    </source>
</evidence>
<dbReference type="SUPFAM" id="SSF69060">
    <property type="entry name" value="Arp2/3 complex 21 kDa subunit ARPC3"/>
    <property type="match status" value="1"/>
</dbReference>
<proteinExistence type="inferred from homology"/>
<sequence>MPAYHSEYNEAAGATLGGCLVLPLKSGPTGPAAISPEEFGSSRDLVDEAIYYFRSNVFFSSFELKGPADLVLVYLTVFMQQCLVRAAGDSAKTKASISSALHALTLTAPAIPGEAGFLVPGPFYAAPAMAEREPMRTYLKQLRVTLVQRLVAIIFDDEDKLSKWWKPFAKRRFMKIEVS</sequence>
<dbReference type="Proteomes" id="UP000325113">
    <property type="component" value="Unassembled WGS sequence"/>
</dbReference>
<dbReference type="OMA" id="TPSKWWL"/>
<evidence type="ECO:0000313" key="7">
    <source>
        <dbReference type="EMBL" id="KAA0155838.1"/>
    </source>
</evidence>
<dbReference type="GO" id="GO:0005885">
    <property type="term" value="C:Arp2/3 protein complex"/>
    <property type="evidence" value="ECO:0007669"/>
    <property type="project" value="UniProtKB-UniRule"/>
</dbReference>
<keyword evidence="4 6" id="KW-0009">Actin-binding</keyword>
<evidence type="ECO:0000256" key="4">
    <source>
        <dbReference type="ARBA" id="ARBA00023203"/>
    </source>
</evidence>
<comment type="caution">
    <text evidence="10">The sequence shown here is derived from an EMBL/GenBank/DDBJ whole genome shotgun (WGS) entry which is preliminary data.</text>
</comment>
<dbReference type="Proteomes" id="UP000323011">
    <property type="component" value="Unassembled WGS sequence"/>
</dbReference>
<evidence type="ECO:0000313" key="10">
    <source>
        <dbReference type="EMBL" id="KAA0177292.1"/>
    </source>
</evidence>